<keyword evidence="3" id="KW-0238">DNA-binding</keyword>
<evidence type="ECO:0000313" key="6">
    <source>
        <dbReference type="EMBL" id="OAI86230.1"/>
    </source>
</evidence>
<dbReference type="EMBL" id="LUCV01000040">
    <property type="protein sequence ID" value="OAI86230.1"/>
    <property type="molecule type" value="Genomic_DNA"/>
</dbReference>
<proteinExistence type="inferred from homology"/>
<evidence type="ECO:0000313" key="7">
    <source>
        <dbReference type="Proteomes" id="UP000077752"/>
    </source>
</evidence>
<dbReference type="PANTHER" id="PTHR30579:SF3">
    <property type="entry name" value="TRANSCRIPTIONAL REGULATORY PROTEIN"/>
    <property type="match status" value="1"/>
</dbReference>
<evidence type="ECO:0000256" key="1">
    <source>
        <dbReference type="ARBA" id="ARBA00009437"/>
    </source>
</evidence>
<dbReference type="SUPFAM" id="SSF53850">
    <property type="entry name" value="Periplasmic binding protein-like II"/>
    <property type="match status" value="1"/>
</dbReference>
<evidence type="ECO:0000256" key="2">
    <source>
        <dbReference type="ARBA" id="ARBA00023015"/>
    </source>
</evidence>
<dbReference type="SUPFAM" id="SSF46785">
    <property type="entry name" value="Winged helix' DNA-binding domain"/>
    <property type="match status" value="1"/>
</dbReference>
<protein>
    <recommendedName>
        <fullName evidence="5">HTH lysR-type domain-containing protein</fullName>
    </recommendedName>
</protein>
<dbReference type="InterPro" id="IPR050176">
    <property type="entry name" value="LTTR"/>
</dbReference>
<dbReference type="Gene3D" id="1.10.10.10">
    <property type="entry name" value="Winged helix-like DNA-binding domain superfamily/Winged helix DNA-binding domain"/>
    <property type="match status" value="1"/>
</dbReference>
<gene>
    <name evidence="6" type="ORF">AYO28_00635</name>
</gene>
<dbReference type="GO" id="GO:0003677">
    <property type="term" value="F:DNA binding"/>
    <property type="evidence" value="ECO:0007669"/>
    <property type="project" value="UniProtKB-KW"/>
</dbReference>
<dbReference type="Gene3D" id="3.40.190.290">
    <property type="match status" value="1"/>
</dbReference>
<evidence type="ECO:0000259" key="5">
    <source>
        <dbReference type="PROSITE" id="PS50931"/>
    </source>
</evidence>
<dbReference type="AlphaFoldDB" id="A0A177SCZ8"/>
<comment type="caution">
    <text evidence="6">The sequence shown here is derived from an EMBL/GenBank/DDBJ whole genome shotgun (WGS) entry which is preliminary data.</text>
</comment>
<dbReference type="PANTHER" id="PTHR30579">
    <property type="entry name" value="TRANSCRIPTIONAL REGULATOR"/>
    <property type="match status" value="1"/>
</dbReference>
<dbReference type="Proteomes" id="UP000077752">
    <property type="component" value="Unassembled WGS sequence"/>
</dbReference>
<accession>A0A177SCZ8</accession>
<keyword evidence="2" id="KW-0805">Transcription regulation</keyword>
<evidence type="ECO:0000256" key="4">
    <source>
        <dbReference type="ARBA" id="ARBA00023163"/>
    </source>
</evidence>
<name>A0A177SCZ8_PSEPU</name>
<keyword evidence="4" id="KW-0804">Transcription</keyword>
<dbReference type="GO" id="GO:0003700">
    <property type="term" value="F:DNA-binding transcription factor activity"/>
    <property type="evidence" value="ECO:0007669"/>
    <property type="project" value="InterPro"/>
</dbReference>
<dbReference type="PROSITE" id="PS50931">
    <property type="entry name" value="HTH_LYSR"/>
    <property type="match status" value="1"/>
</dbReference>
<comment type="similarity">
    <text evidence="1">Belongs to the LysR transcriptional regulatory family.</text>
</comment>
<feature type="domain" description="HTH lysR-type" evidence="5">
    <location>
        <begin position="4"/>
        <end position="61"/>
    </location>
</feature>
<dbReference type="InterPro" id="IPR005119">
    <property type="entry name" value="LysR_subst-bd"/>
</dbReference>
<dbReference type="RefSeq" id="WP_064304087.1">
    <property type="nucleotide sequence ID" value="NZ_LUCV01000040.1"/>
</dbReference>
<dbReference type="InterPro" id="IPR036390">
    <property type="entry name" value="WH_DNA-bd_sf"/>
</dbReference>
<sequence>MKRLEWDNLHVLLAVVRSGNLKRAAQRLRLSTATLSRRLDALEEQLGGQLLERSSTGCLPTAFGQRIAGLAEQMEGAANEILREADSPENVEGTVRVNADEWLSFLVIALLAPIRPRHPLLDMEVLTTPHPVNLARREADLSLRYAEPETRDLVAEPLGEIEFALYGASHYLDRHRPALAARDWANLDFVGLEESRLDQDLETWWQGLDGAPPPWLRCNQTLGIYDGVIAGAGLGIVEKRTAKLTPTLELVMDMPGLTREVWLCTHRSLRESARIKAVRDFLVQAWPH</sequence>
<evidence type="ECO:0000256" key="3">
    <source>
        <dbReference type="ARBA" id="ARBA00023125"/>
    </source>
</evidence>
<dbReference type="Pfam" id="PF00126">
    <property type="entry name" value="HTH_1"/>
    <property type="match status" value="1"/>
</dbReference>
<dbReference type="InterPro" id="IPR036388">
    <property type="entry name" value="WH-like_DNA-bd_sf"/>
</dbReference>
<reference evidence="6 7" key="1">
    <citation type="submission" date="2016-03" db="EMBL/GenBank/DDBJ databases">
        <title>Draft Genome Assembly of Pseudomonas putida strain CBF10-2.</title>
        <authorList>
            <person name="Iyer R.S."/>
            <person name="Damania A."/>
        </authorList>
    </citation>
    <scope>NUCLEOTIDE SEQUENCE [LARGE SCALE GENOMIC DNA]</scope>
    <source>
        <strain evidence="6 7">CBF10-2</strain>
    </source>
</reference>
<organism evidence="6 7">
    <name type="scientific">Pseudomonas putida</name>
    <name type="common">Arthrobacter siderocapsulatus</name>
    <dbReference type="NCBI Taxonomy" id="303"/>
    <lineage>
        <taxon>Bacteria</taxon>
        <taxon>Pseudomonadati</taxon>
        <taxon>Pseudomonadota</taxon>
        <taxon>Gammaproteobacteria</taxon>
        <taxon>Pseudomonadales</taxon>
        <taxon>Pseudomonadaceae</taxon>
        <taxon>Pseudomonas</taxon>
    </lineage>
</organism>
<dbReference type="Pfam" id="PF03466">
    <property type="entry name" value="LysR_substrate"/>
    <property type="match status" value="1"/>
</dbReference>
<dbReference type="InterPro" id="IPR000847">
    <property type="entry name" value="LysR_HTH_N"/>
</dbReference>